<organism evidence="8 9">
    <name type="scientific">Hominisplanchenecus faecis</name>
    <dbReference type="NCBI Taxonomy" id="2885351"/>
    <lineage>
        <taxon>Bacteria</taxon>
        <taxon>Bacillati</taxon>
        <taxon>Bacillota</taxon>
        <taxon>Clostridia</taxon>
        <taxon>Lachnospirales</taxon>
        <taxon>Lachnospiraceae</taxon>
        <taxon>Hominisplanchenecus</taxon>
    </lineage>
</organism>
<dbReference type="SUPFAM" id="SSF69360">
    <property type="entry name" value="Cell wall binding repeat"/>
    <property type="match status" value="1"/>
</dbReference>
<dbReference type="Pfam" id="PF01522">
    <property type="entry name" value="Polysacc_deac_1"/>
    <property type="match status" value="1"/>
</dbReference>
<dbReference type="Pfam" id="PF19127">
    <property type="entry name" value="Choline_bind_3"/>
    <property type="match status" value="1"/>
</dbReference>
<dbReference type="PROSITE" id="PS51170">
    <property type="entry name" value="CW"/>
    <property type="match status" value="1"/>
</dbReference>
<feature type="region of interest" description="Disordered" evidence="5">
    <location>
        <begin position="38"/>
        <end position="81"/>
    </location>
</feature>
<sequence length="446" mass="50043">MLKKAIQRYAVAFGMAAAMFAAGAGGIQRANAAEIADQAGSVQESETVRQSETPQESEMQRQPETTQQSETTGQSETLPLKNVKKAPKLSGKWVKQHGKIRFLLQDKTYATKTWANIKGRYYYFDKNGFRRQGLFRYRNGKTYYLGKKGAMVTGWQKIRKHWYYFGKNGSMKKASWIRTKTGYAYVDAKGKRLVSSWVKVKGKKYYIDEKGVKVTKSRYIGNKAYYFDKKGVYHKDKKIKERLINPKGKMVALTFDDGPGPYTDRLLKCLKNNRAAATFFLVGTSIANYPDTIQQMAKQGCEIGNHTWDHASLSSLNGSSIQSEISSTNAQIRALTGHNATLVRPPYGAYNSNVQINAGAPLILWSIDTLDWKTRNAKNTINVVMNEVKDGSIILMHDIHSPSVDAAEVLIPKLIASGYQLVTVSELAKYRSVAMYSGGVYNAFYR</sequence>
<reference evidence="8 9" key="1">
    <citation type="submission" date="2021-10" db="EMBL/GenBank/DDBJ databases">
        <title>Anaerobic single-cell dispensing facilitates the cultivation of human gut bacteria.</title>
        <authorList>
            <person name="Afrizal A."/>
        </authorList>
    </citation>
    <scope>NUCLEOTIDE SEQUENCE [LARGE SCALE GENOMIC DNA]</scope>
    <source>
        <strain evidence="8 9">CLA-AA-H246</strain>
    </source>
</reference>
<dbReference type="PANTHER" id="PTHR10587:SF133">
    <property type="entry name" value="CHITIN DEACETYLASE 1-RELATED"/>
    <property type="match status" value="1"/>
</dbReference>
<evidence type="ECO:0000256" key="6">
    <source>
        <dbReference type="SAM" id="SignalP"/>
    </source>
</evidence>
<keyword evidence="2" id="KW-0677">Repeat</keyword>
<dbReference type="InterPro" id="IPR050248">
    <property type="entry name" value="Polysacc_deacetylase_ArnD"/>
</dbReference>
<feature type="chain" id="PRO_5045252542" evidence="6">
    <location>
        <begin position="25"/>
        <end position="446"/>
    </location>
</feature>
<dbReference type="InterPro" id="IPR018337">
    <property type="entry name" value="Cell_wall/Cho-bd_repeat"/>
</dbReference>
<dbReference type="InterPro" id="IPR011330">
    <property type="entry name" value="Glyco_hydro/deAcase_b/a-brl"/>
</dbReference>
<dbReference type="EMBL" id="JAJEQE010000014">
    <property type="protein sequence ID" value="MCC2148791.1"/>
    <property type="molecule type" value="Genomic_DNA"/>
</dbReference>
<evidence type="ECO:0000313" key="8">
    <source>
        <dbReference type="EMBL" id="MCC2148791.1"/>
    </source>
</evidence>
<evidence type="ECO:0000256" key="4">
    <source>
        <dbReference type="PROSITE-ProRule" id="PRU00591"/>
    </source>
</evidence>
<accession>A0ABS8EUB5</accession>
<dbReference type="RefSeq" id="WP_248835106.1">
    <property type="nucleotide sequence ID" value="NZ_JAJEQE010000014.1"/>
</dbReference>
<dbReference type="PANTHER" id="PTHR10587">
    <property type="entry name" value="GLYCOSYL TRANSFERASE-RELATED"/>
    <property type="match status" value="1"/>
</dbReference>
<protein>
    <submittedName>
        <fullName evidence="8">Polysaccharide deacetylase family protein</fullName>
    </submittedName>
</protein>
<dbReference type="Gene3D" id="3.20.20.370">
    <property type="entry name" value="Glycoside hydrolase/deacetylase"/>
    <property type="match status" value="1"/>
</dbReference>
<keyword evidence="3" id="KW-0378">Hydrolase</keyword>
<dbReference type="Pfam" id="PF01473">
    <property type="entry name" value="Choline_bind_1"/>
    <property type="match status" value="2"/>
</dbReference>
<evidence type="ECO:0000256" key="2">
    <source>
        <dbReference type="ARBA" id="ARBA00022737"/>
    </source>
</evidence>
<keyword evidence="9" id="KW-1185">Reference proteome</keyword>
<name>A0ABS8EUB5_9FIRM</name>
<keyword evidence="1" id="KW-0479">Metal-binding</keyword>
<feature type="compositionally biased region" description="Low complexity" evidence="5">
    <location>
        <begin position="60"/>
        <end position="77"/>
    </location>
</feature>
<proteinExistence type="predicted"/>
<evidence type="ECO:0000256" key="5">
    <source>
        <dbReference type="SAM" id="MobiDB-lite"/>
    </source>
</evidence>
<evidence type="ECO:0000256" key="3">
    <source>
        <dbReference type="ARBA" id="ARBA00022801"/>
    </source>
</evidence>
<dbReference type="Proteomes" id="UP001299235">
    <property type="component" value="Unassembled WGS sequence"/>
</dbReference>
<evidence type="ECO:0000256" key="1">
    <source>
        <dbReference type="ARBA" id="ARBA00022723"/>
    </source>
</evidence>
<gene>
    <name evidence="8" type="ORF">LKD42_05935</name>
</gene>
<evidence type="ECO:0000313" key="9">
    <source>
        <dbReference type="Proteomes" id="UP001299235"/>
    </source>
</evidence>
<comment type="caution">
    <text evidence="8">The sequence shown here is derived from an EMBL/GenBank/DDBJ whole genome shotgun (WGS) entry which is preliminary data.</text>
</comment>
<dbReference type="CDD" id="cd10954">
    <property type="entry name" value="CE4_CtAXE_like"/>
    <property type="match status" value="1"/>
</dbReference>
<dbReference type="SUPFAM" id="SSF88713">
    <property type="entry name" value="Glycoside hydrolase/deacetylase"/>
    <property type="match status" value="1"/>
</dbReference>
<dbReference type="Gene3D" id="2.10.270.10">
    <property type="entry name" value="Cholin Binding"/>
    <property type="match status" value="2"/>
</dbReference>
<feature type="compositionally biased region" description="Polar residues" evidence="5">
    <location>
        <begin position="40"/>
        <end position="57"/>
    </location>
</feature>
<dbReference type="PROSITE" id="PS51677">
    <property type="entry name" value="NODB"/>
    <property type="match status" value="1"/>
</dbReference>
<feature type="domain" description="NodB homology" evidence="7">
    <location>
        <begin position="249"/>
        <end position="422"/>
    </location>
</feature>
<feature type="repeat" description="Cell wall-binding" evidence="4">
    <location>
        <begin position="152"/>
        <end position="171"/>
    </location>
</feature>
<feature type="signal peptide" evidence="6">
    <location>
        <begin position="1"/>
        <end position="24"/>
    </location>
</feature>
<evidence type="ECO:0000259" key="7">
    <source>
        <dbReference type="PROSITE" id="PS51677"/>
    </source>
</evidence>
<dbReference type="InterPro" id="IPR002509">
    <property type="entry name" value="NODB_dom"/>
</dbReference>
<keyword evidence="6" id="KW-0732">Signal</keyword>